<dbReference type="Gene3D" id="3.90.70.10">
    <property type="entry name" value="Cysteine proteinases"/>
    <property type="match status" value="2"/>
</dbReference>
<keyword evidence="1" id="KW-0175">Coiled coil</keyword>
<feature type="region of interest" description="Disordered" evidence="2">
    <location>
        <begin position="1292"/>
        <end position="1317"/>
    </location>
</feature>
<dbReference type="GO" id="GO:0005829">
    <property type="term" value="C:cytosol"/>
    <property type="evidence" value="ECO:0007669"/>
    <property type="project" value="TreeGrafter"/>
</dbReference>
<feature type="compositionally biased region" description="Basic and acidic residues" evidence="2">
    <location>
        <begin position="464"/>
        <end position="480"/>
    </location>
</feature>
<dbReference type="Proteomes" id="UP000663879">
    <property type="component" value="Unassembled WGS sequence"/>
</dbReference>
<evidence type="ECO:0000259" key="3">
    <source>
        <dbReference type="PROSITE" id="PS50235"/>
    </source>
</evidence>
<proteinExistence type="predicted"/>
<dbReference type="GO" id="GO:0016579">
    <property type="term" value="P:protein deubiquitination"/>
    <property type="evidence" value="ECO:0007669"/>
    <property type="project" value="InterPro"/>
</dbReference>
<feature type="compositionally biased region" description="Polar residues" evidence="2">
    <location>
        <begin position="1300"/>
        <end position="1317"/>
    </location>
</feature>
<reference evidence="4" key="1">
    <citation type="submission" date="2021-02" db="EMBL/GenBank/DDBJ databases">
        <authorList>
            <person name="Nowell W R."/>
        </authorList>
    </citation>
    <scope>NUCLEOTIDE SEQUENCE</scope>
    <source>
        <strain evidence="4">Ploen Becks lab</strain>
    </source>
</reference>
<evidence type="ECO:0000256" key="2">
    <source>
        <dbReference type="SAM" id="MobiDB-lite"/>
    </source>
</evidence>
<dbReference type="Pfam" id="PF00443">
    <property type="entry name" value="UCH"/>
    <property type="match status" value="1"/>
</dbReference>
<keyword evidence="5" id="KW-1185">Reference proteome</keyword>
<dbReference type="GO" id="GO:0005634">
    <property type="term" value="C:nucleus"/>
    <property type="evidence" value="ECO:0007669"/>
    <property type="project" value="TreeGrafter"/>
</dbReference>
<accession>A0A813UJI3</accession>
<name>A0A813UJI3_9BILA</name>
<dbReference type="EMBL" id="CAJNOC010001048">
    <property type="protein sequence ID" value="CAF0830036.1"/>
    <property type="molecule type" value="Genomic_DNA"/>
</dbReference>
<dbReference type="OrthoDB" id="289038at2759"/>
<evidence type="ECO:0000256" key="1">
    <source>
        <dbReference type="SAM" id="Coils"/>
    </source>
</evidence>
<protein>
    <recommendedName>
        <fullName evidence="3">USP domain-containing protein</fullName>
    </recommendedName>
</protein>
<feature type="region of interest" description="Disordered" evidence="2">
    <location>
        <begin position="455"/>
        <end position="480"/>
    </location>
</feature>
<dbReference type="SUPFAM" id="SSF54001">
    <property type="entry name" value="Cysteine proteinases"/>
    <property type="match status" value="1"/>
</dbReference>
<feature type="domain" description="USP" evidence="3">
    <location>
        <begin position="39"/>
        <end position="356"/>
    </location>
</feature>
<dbReference type="InterPro" id="IPR028889">
    <property type="entry name" value="USP"/>
</dbReference>
<organism evidence="4 5">
    <name type="scientific">Brachionus calyciflorus</name>
    <dbReference type="NCBI Taxonomy" id="104777"/>
    <lineage>
        <taxon>Eukaryota</taxon>
        <taxon>Metazoa</taxon>
        <taxon>Spiralia</taxon>
        <taxon>Gnathifera</taxon>
        <taxon>Rotifera</taxon>
        <taxon>Eurotatoria</taxon>
        <taxon>Monogononta</taxon>
        <taxon>Pseudotrocha</taxon>
        <taxon>Ploima</taxon>
        <taxon>Brachionidae</taxon>
        <taxon>Brachionus</taxon>
    </lineage>
</organism>
<dbReference type="InterPro" id="IPR038765">
    <property type="entry name" value="Papain-like_cys_pep_sf"/>
</dbReference>
<comment type="caution">
    <text evidence="4">The sequence shown here is derived from an EMBL/GenBank/DDBJ whole genome shotgun (WGS) entry which is preliminary data.</text>
</comment>
<dbReference type="GO" id="GO:0004843">
    <property type="term" value="F:cysteine-type deubiquitinase activity"/>
    <property type="evidence" value="ECO:0007669"/>
    <property type="project" value="InterPro"/>
</dbReference>
<dbReference type="PANTHER" id="PTHR24006:SF842">
    <property type="entry name" value="UBIQUITIN CARBOXYL-TERMINAL HYDROLASE 40"/>
    <property type="match status" value="1"/>
</dbReference>
<dbReference type="InterPro" id="IPR050164">
    <property type="entry name" value="Peptidase_C19"/>
</dbReference>
<dbReference type="InterPro" id="IPR001394">
    <property type="entry name" value="Peptidase_C19_UCH"/>
</dbReference>
<gene>
    <name evidence="4" type="ORF">OXX778_LOCUS7915</name>
</gene>
<dbReference type="FunFam" id="3.90.70.10:FF:000043">
    <property type="entry name" value="Ubiquitin carboxyl-terminal hydrolase 40"/>
    <property type="match status" value="1"/>
</dbReference>
<dbReference type="PROSITE" id="PS00973">
    <property type="entry name" value="USP_2"/>
    <property type="match status" value="1"/>
</dbReference>
<dbReference type="InterPro" id="IPR018200">
    <property type="entry name" value="USP_CS"/>
</dbReference>
<evidence type="ECO:0000313" key="4">
    <source>
        <dbReference type="EMBL" id="CAF0830036.1"/>
    </source>
</evidence>
<sequence>MLADLFTDSGNDNLSKSSSYYSNQNKSTPPAKRKETNLAGIKNQGATCYLNTLLQTLLYTREFRENLFSLSNEELGLVPSKTGQLPKLRVIPVELQRLFAQLLLLEQEACSTNRLTDSFGWTNNEELQQHDVQELNRILFSAIEQSLVNTKQSKLIQNLYKGTYINKIKCLSCLNVFEREEEFLDLPITVQGSPNLECSLNNSFILREKLDGNNQYKCEKCNNQYRDAEKYCQLKTLPPILTLSLLRFTYDLNTYQRIKETSRFEFPFEINLKEYMEDSLKNKLKNEATSYELFSVIIHSGSAYGGHYHCYIKDFDLLGKWTLSEEITKELNNTDNLKDDIEVDEPKEIILICMDDEEETDRNKKDLVNLDYLKYDKPLDLLKAFIYNRSKYDEFKIDNICADLTRETGVSWNKRFKNKYGPIEKFLRKYDDTFEVSSDGKSVHLKHHEVKIVSSSSYNENEDEASKKKDEKPVKENSKMSDEDLAELYADHHWYDFDDSKVTPIFISKIKKQFEGKESAYMLFYRRKTHLSPSKNPSSRIQKWLLDEIQNENHNLNLKREEYENSLNNIKIECYLESDFYLEKNILNLKQQFEAKNFWLYLDKRTTTVGDLQETLVKYCTEQNESSSNSSEFTKEMQERKEKCLELLFDERSSYWLLVQGVVSSSNGRLCYYVKENPSNSSDLISKIFEKQSNLILVFSKHLDQWPIGDDFEPLRIQFKYFDKKFEIRQITYTFTKNTLIKQVKQELGTYLLNEQSDYQLGLSDEEMQNLSCQTFSFNLIRSKKTSIINQNENTTETIFLDANSYDHKTLKDMCIQNGDVITVESEDNVNELFNSDNKEVKTRTEKKVTFSNRLIKVNILNFLLSDEELKSGNIPTNELFIEESDSIKNMRIMALSSFGTQVSLDESHLRFLTDEDLSSTDFFLSNLMQSLSLESNLKNFFLPIGVLYDDSILGEVIEPVLKKFCNIDEPKLTFLLCPGRAPVHSNEEFVLKCYSDKTLGDKSTEIFVTSSQTVLELTEKVKEKLELEDLDPEEENVYYLKKLDWLGDVECVLNNFHLKCSEINFKNNQTIQITKGILIPPNHIKIKLWLCGEIKSEQMDQDYIVLNDLMETQFKDFKLIKEIIVSNELKLEDLKVMIESLLIESGQETSNFRIRLLKKIVTGDYRLDLEIKFQKKKPLIEWHKNLKQQHLAQETDLGIELLEDEDCINQGIMLLNCIRFDMKTRLCSKKSFRQIYWNINNGATLASLKDSIMKSYLDLEPSEMFRIQIAKRLFDKFQWIILRDVCGESQKGKKKKKSGNTTQQLSGKTNLKQSPFNLDDGDLIAFTIPEQSDSATAQITPQDFMSNEDLEIMNKKNITAAEISRIRKQKKYGDDDEKKAKAHRRPEIGITIKIDDFTKE</sequence>
<dbReference type="PANTHER" id="PTHR24006">
    <property type="entry name" value="UBIQUITIN CARBOXYL-TERMINAL HYDROLASE"/>
    <property type="match status" value="1"/>
</dbReference>
<feature type="coiled-coil region" evidence="1">
    <location>
        <begin position="546"/>
        <end position="573"/>
    </location>
</feature>
<dbReference type="PROSITE" id="PS50235">
    <property type="entry name" value="USP_3"/>
    <property type="match status" value="1"/>
</dbReference>
<evidence type="ECO:0000313" key="5">
    <source>
        <dbReference type="Proteomes" id="UP000663879"/>
    </source>
</evidence>